<proteinExistence type="predicted"/>
<dbReference type="InterPro" id="IPR005174">
    <property type="entry name" value="KIB1-4_b-propeller"/>
</dbReference>
<dbReference type="Proteomes" id="UP001164776">
    <property type="component" value="Unassembled WGS sequence"/>
</dbReference>
<dbReference type="SUPFAM" id="SSF81383">
    <property type="entry name" value="F-box domain"/>
    <property type="match status" value="1"/>
</dbReference>
<evidence type="ECO:0000259" key="1">
    <source>
        <dbReference type="Pfam" id="PF03478"/>
    </source>
</evidence>
<dbReference type="OrthoDB" id="694831at2759"/>
<accession>A0A9W8CBZ7</accession>
<dbReference type="InterPro" id="IPR036047">
    <property type="entry name" value="F-box-like_dom_sf"/>
</dbReference>
<gene>
    <name evidence="2" type="ORF">BS78_K242000</name>
</gene>
<protein>
    <recommendedName>
        <fullName evidence="1">KIB1-4 beta-propeller domain-containing protein</fullName>
    </recommendedName>
</protein>
<dbReference type="Pfam" id="PF03478">
    <property type="entry name" value="Beta-prop_KIB1-4"/>
    <property type="match status" value="1"/>
</dbReference>
<organism evidence="2 3">
    <name type="scientific">Paspalum vaginatum</name>
    <name type="common">seashore paspalum</name>
    <dbReference type="NCBI Taxonomy" id="158149"/>
    <lineage>
        <taxon>Eukaryota</taxon>
        <taxon>Viridiplantae</taxon>
        <taxon>Streptophyta</taxon>
        <taxon>Embryophyta</taxon>
        <taxon>Tracheophyta</taxon>
        <taxon>Spermatophyta</taxon>
        <taxon>Magnoliopsida</taxon>
        <taxon>Liliopsida</taxon>
        <taxon>Poales</taxon>
        <taxon>Poaceae</taxon>
        <taxon>PACMAD clade</taxon>
        <taxon>Panicoideae</taxon>
        <taxon>Andropogonodae</taxon>
        <taxon>Paspaleae</taxon>
        <taxon>Paspalinae</taxon>
        <taxon>Paspalum</taxon>
    </lineage>
</organism>
<dbReference type="PANTHER" id="PTHR33110:SF134">
    <property type="entry name" value="OS09G0565350 PROTEIN"/>
    <property type="match status" value="1"/>
</dbReference>
<comment type="caution">
    <text evidence="2">The sequence shown here is derived from an EMBL/GenBank/DDBJ whole genome shotgun (WGS) entry which is preliminary data.</text>
</comment>
<evidence type="ECO:0000313" key="2">
    <source>
        <dbReference type="EMBL" id="KAJ1253539.1"/>
    </source>
</evidence>
<evidence type="ECO:0000313" key="3">
    <source>
        <dbReference type="Proteomes" id="UP001164776"/>
    </source>
</evidence>
<reference evidence="2 3" key="1">
    <citation type="submission" date="2022-10" db="EMBL/GenBank/DDBJ databases">
        <title>WGS assembly of Paspalum vaginatum 540-79.</title>
        <authorList>
            <person name="Sun G."/>
            <person name="Wase N."/>
            <person name="Shu S."/>
            <person name="Jenkins J."/>
            <person name="Zhou B."/>
            <person name="Torres-Rodriguez J."/>
            <person name="Chen C."/>
            <person name="Sandor L."/>
            <person name="Plott C."/>
            <person name="Yoshinga Y."/>
            <person name="Daum C."/>
            <person name="Qi P."/>
            <person name="Barry K."/>
            <person name="Lipzen A."/>
            <person name="Berry L."/>
            <person name="Pedersen C."/>
            <person name="Gottilla T."/>
            <person name="Foltz A."/>
            <person name="Yu H."/>
            <person name="O'Malley R."/>
            <person name="Zhang C."/>
            <person name="Devos K."/>
            <person name="Sigmon B."/>
            <person name="Yu B."/>
            <person name="Obata T."/>
            <person name="Schmutz J."/>
            <person name="Schnable J."/>
        </authorList>
    </citation>
    <scope>NUCLEOTIDE SEQUENCE [LARGE SCALE GENOMIC DNA]</scope>
    <source>
        <strain evidence="3">cv. 540-79</strain>
    </source>
</reference>
<dbReference type="PANTHER" id="PTHR33110">
    <property type="entry name" value="F-BOX/KELCH-REPEAT PROTEIN-RELATED"/>
    <property type="match status" value="1"/>
</dbReference>
<dbReference type="AlphaFoldDB" id="A0A9W8CBZ7"/>
<keyword evidence="3" id="KW-1185">Reference proteome</keyword>
<dbReference type="EMBL" id="MU631049">
    <property type="protein sequence ID" value="KAJ1253539.1"/>
    <property type="molecule type" value="Genomic_DNA"/>
</dbReference>
<name>A0A9W8CBZ7_9POAL</name>
<feature type="domain" description="KIB1-4 beta-propeller" evidence="1">
    <location>
        <begin position="175"/>
        <end position="316"/>
    </location>
</feature>
<sequence length="368" mass="41226">MASSFWAGLPFDLIRDISCRLHDAADYVRFHAVCKPWRDTLPPARCRPLFLPWLLTLSRDDDAVDQRTARCVFISSNRRRAAATGIRIQHMNWVISACDGMAARLLTGFPGPVVAGCPLTGSAAAGAPLPGYSEDIKQWVDLAVGTASGDGTILLCSWVPRRFQWPYDYTSIIFNMALLRPGDKAWMFLRQHHLDDDDEGIRDHCCVAYHDGMVVCKTGKIFVESSYLVESHGELLWVLVWDTFPACHQVGVCPNKTPSLSVKVYALRGGGKHFSEWEMRDDGQSLADQVLFLGHPTSFVVDASQLGMIGGCAYFNLHSKQYNRMIKYNFREHQFEFLEQLPDDFDGKMGTWITPQPVIASTKVCPAC</sequence>